<keyword evidence="6 10" id="KW-0812">Transmembrane</keyword>
<feature type="transmembrane region" description="Helical" evidence="10">
    <location>
        <begin position="360"/>
        <end position="381"/>
    </location>
</feature>
<dbReference type="InterPro" id="IPR048279">
    <property type="entry name" value="MdtK-like"/>
</dbReference>
<feature type="transmembrane region" description="Helical" evidence="10">
    <location>
        <begin position="137"/>
        <end position="155"/>
    </location>
</feature>
<evidence type="ECO:0000256" key="4">
    <source>
        <dbReference type="ARBA" id="ARBA00022448"/>
    </source>
</evidence>
<evidence type="ECO:0000313" key="12">
    <source>
        <dbReference type="Proteomes" id="UP000619238"/>
    </source>
</evidence>
<feature type="transmembrane region" description="Helical" evidence="10">
    <location>
        <begin position="388"/>
        <end position="409"/>
    </location>
</feature>
<dbReference type="CDD" id="cd13143">
    <property type="entry name" value="MATE_MepA_like"/>
    <property type="match status" value="1"/>
</dbReference>
<dbReference type="RefSeq" id="WP_187562260.1">
    <property type="nucleotide sequence ID" value="NZ_JACGWS010000006.1"/>
</dbReference>
<feature type="transmembrane region" description="Helical" evidence="10">
    <location>
        <begin position="415"/>
        <end position="437"/>
    </location>
</feature>
<organism evidence="11 12">
    <name type="scientific">Kordia aestuariivivens</name>
    <dbReference type="NCBI Taxonomy" id="2759037"/>
    <lineage>
        <taxon>Bacteria</taxon>
        <taxon>Pseudomonadati</taxon>
        <taxon>Bacteroidota</taxon>
        <taxon>Flavobacteriia</taxon>
        <taxon>Flavobacteriales</taxon>
        <taxon>Flavobacteriaceae</taxon>
        <taxon>Kordia</taxon>
    </lineage>
</organism>
<keyword evidence="8 10" id="KW-0472">Membrane</keyword>
<feature type="transmembrane region" description="Helical" evidence="10">
    <location>
        <begin position="167"/>
        <end position="187"/>
    </location>
</feature>
<dbReference type="Pfam" id="PF01554">
    <property type="entry name" value="MatE"/>
    <property type="match status" value="2"/>
</dbReference>
<proteinExistence type="inferred from homology"/>
<keyword evidence="12" id="KW-1185">Reference proteome</keyword>
<dbReference type="PIRSF" id="PIRSF006603">
    <property type="entry name" value="DinF"/>
    <property type="match status" value="1"/>
</dbReference>
<dbReference type="EMBL" id="JACGWS010000006">
    <property type="protein sequence ID" value="MBC8755209.1"/>
    <property type="molecule type" value="Genomic_DNA"/>
</dbReference>
<keyword evidence="9" id="KW-0046">Antibiotic resistance</keyword>
<feature type="transmembrane region" description="Helical" evidence="10">
    <location>
        <begin position="21"/>
        <end position="44"/>
    </location>
</feature>
<dbReference type="PANTHER" id="PTHR43823:SF3">
    <property type="entry name" value="MULTIDRUG EXPORT PROTEIN MEPA"/>
    <property type="match status" value="1"/>
</dbReference>
<feature type="transmembrane region" description="Helical" evidence="10">
    <location>
        <begin position="286"/>
        <end position="308"/>
    </location>
</feature>
<keyword evidence="7 10" id="KW-1133">Transmembrane helix</keyword>
<feature type="transmembrane region" description="Helical" evidence="10">
    <location>
        <begin position="259"/>
        <end position="280"/>
    </location>
</feature>
<keyword evidence="4" id="KW-0813">Transport</keyword>
<feature type="transmembrane region" description="Helical" evidence="10">
    <location>
        <begin position="193"/>
        <end position="216"/>
    </location>
</feature>
<protein>
    <recommendedName>
        <fullName evidence="3">Multidrug export protein MepA</fullName>
    </recommendedName>
</protein>
<comment type="similarity">
    <text evidence="2">Belongs to the multi antimicrobial extrusion (MATE) (TC 2.A.66.1) family. MepA subfamily.</text>
</comment>
<feature type="transmembrane region" description="Helical" evidence="10">
    <location>
        <begin position="320"/>
        <end position="340"/>
    </location>
</feature>
<dbReference type="InterPro" id="IPR045070">
    <property type="entry name" value="MATE_MepA-like"/>
</dbReference>
<accession>A0ABR7QA52</accession>
<dbReference type="Proteomes" id="UP000619238">
    <property type="component" value="Unassembled WGS sequence"/>
</dbReference>
<reference evidence="11 12" key="1">
    <citation type="submission" date="2020-07" db="EMBL/GenBank/DDBJ databases">
        <title>Description of Kordia aestuariivivens sp. nov., isolated from a tidal flat.</title>
        <authorList>
            <person name="Park S."/>
            <person name="Yoon J.-H."/>
        </authorList>
    </citation>
    <scope>NUCLEOTIDE SEQUENCE [LARGE SCALE GENOMIC DNA]</scope>
    <source>
        <strain evidence="11 12">YSTF-M3</strain>
    </source>
</reference>
<feature type="transmembrane region" description="Helical" evidence="10">
    <location>
        <begin position="100"/>
        <end position="117"/>
    </location>
</feature>
<dbReference type="NCBIfam" id="TIGR00797">
    <property type="entry name" value="matE"/>
    <property type="match status" value="1"/>
</dbReference>
<dbReference type="InterPro" id="IPR051327">
    <property type="entry name" value="MATE_MepA_subfamily"/>
</dbReference>
<evidence type="ECO:0000256" key="5">
    <source>
        <dbReference type="ARBA" id="ARBA00022475"/>
    </source>
</evidence>
<feature type="transmembrane region" description="Helical" evidence="10">
    <location>
        <begin position="50"/>
        <end position="80"/>
    </location>
</feature>
<evidence type="ECO:0000256" key="8">
    <source>
        <dbReference type="ARBA" id="ARBA00023136"/>
    </source>
</evidence>
<name>A0ABR7QA52_9FLAO</name>
<gene>
    <name evidence="11" type="ORF">H2O64_11030</name>
</gene>
<comment type="caution">
    <text evidence="11">The sequence shown here is derived from an EMBL/GenBank/DDBJ whole genome shotgun (WGS) entry which is preliminary data.</text>
</comment>
<evidence type="ECO:0000256" key="1">
    <source>
        <dbReference type="ARBA" id="ARBA00004651"/>
    </source>
</evidence>
<evidence type="ECO:0000313" key="11">
    <source>
        <dbReference type="EMBL" id="MBC8755209.1"/>
    </source>
</evidence>
<keyword evidence="5" id="KW-1003">Cell membrane</keyword>
<evidence type="ECO:0000256" key="10">
    <source>
        <dbReference type="SAM" id="Phobius"/>
    </source>
</evidence>
<comment type="subcellular location">
    <subcellularLocation>
        <location evidence="1">Cell membrane</location>
        <topology evidence="1">Multi-pass membrane protein</topology>
    </subcellularLocation>
</comment>
<evidence type="ECO:0000256" key="2">
    <source>
        <dbReference type="ARBA" id="ARBA00008417"/>
    </source>
</evidence>
<dbReference type="PANTHER" id="PTHR43823">
    <property type="entry name" value="SPORULATION PROTEIN YKVU"/>
    <property type="match status" value="1"/>
</dbReference>
<dbReference type="InterPro" id="IPR002528">
    <property type="entry name" value="MATE_fam"/>
</dbReference>
<evidence type="ECO:0000256" key="6">
    <source>
        <dbReference type="ARBA" id="ARBA00022692"/>
    </source>
</evidence>
<evidence type="ECO:0000256" key="3">
    <source>
        <dbReference type="ARBA" id="ARBA00022106"/>
    </source>
</evidence>
<sequence length="449" mass="49223">MAHKASAELGNAPIGKLLISQALPASIGILVMSLNMVVDTIFVGQWIGPMAIAAITVVVPLTFLIASIGMAIGVGGASIISRALGSEDHDKAQRTFGNQIVMSFGLSVFFVIIGLIFKEEALALFGANGKILGPAEIYYEIIMYCIPFLALCMTGNPVVRAEGKPKFAMIALILPAIGNIFFDYLFINVLDYGMAGAAWATCISYFICFVFIYWFFFSKHSELKIRLKCFKLEHKIVKEITELGGVTLARQGMVSILSIILNHTLFTYGGETSVTIYGIISRMLMFALFPVMGISQGFLPIAGFNYGAKKYQRVRESINISIKYGTGLALAIFAIIMFFPEQIVSVFTDDEVILRETPSALRWVFLVTPLIAVQMIGSGYFQAIGKAVPALLLTLTKQGFFLIPLILILPNYYGIFGVWVSFPIADLLSTLLTGVYLNREIRQNLKTAL</sequence>
<evidence type="ECO:0000256" key="9">
    <source>
        <dbReference type="ARBA" id="ARBA00023251"/>
    </source>
</evidence>
<evidence type="ECO:0000256" key="7">
    <source>
        <dbReference type="ARBA" id="ARBA00022989"/>
    </source>
</evidence>